<dbReference type="PROSITE" id="PS51375">
    <property type="entry name" value="PPR"/>
    <property type="match status" value="1"/>
</dbReference>
<dbReference type="Proteomes" id="UP000238479">
    <property type="component" value="Chromosome 7"/>
</dbReference>
<dbReference type="InterPro" id="IPR002885">
    <property type="entry name" value="PPR_rpt"/>
</dbReference>
<comment type="similarity">
    <text evidence="1">Belongs to the PPR family. P subfamily.</text>
</comment>
<dbReference type="PANTHER" id="PTHR47447">
    <property type="entry name" value="OS03G0856100 PROTEIN"/>
    <property type="match status" value="1"/>
</dbReference>
<gene>
    <name evidence="4" type="ORF">RchiOBHm_Chr7g0235871</name>
</gene>
<dbReference type="Pfam" id="PF13041">
    <property type="entry name" value="PPR_2"/>
    <property type="match status" value="1"/>
</dbReference>
<feature type="repeat" description="PPR" evidence="3">
    <location>
        <begin position="64"/>
        <end position="98"/>
    </location>
</feature>
<evidence type="ECO:0000256" key="3">
    <source>
        <dbReference type="PROSITE-ProRule" id="PRU00708"/>
    </source>
</evidence>
<evidence type="ECO:0000313" key="5">
    <source>
        <dbReference type="Proteomes" id="UP000238479"/>
    </source>
</evidence>
<protein>
    <submittedName>
        <fullName evidence="4">Putative pentatricopeptide</fullName>
    </submittedName>
</protein>
<accession>A0A2P6PGU8</accession>
<keyword evidence="2" id="KW-0677">Repeat</keyword>
<dbReference type="Gramene" id="PRQ21137">
    <property type="protein sequence ID" value="PRQ21137"/>
    <property type="gene ID" value="RchiOBHm_Chr7g0235871"/>
</dbReference>
<name>A0A2P6PGU8_ROSCH</name>
<dbReference type="NCBIfam" id="TIGR00756">
    <property type="entry name" value="PPR"/>
    <property type="match status" value="1"/>
</dbReference>
<dbReference type="PANTHER" id="PTHR47447:SF17">
    <property type="entry name" value="OS12G0638900 PROTEIN"/>
    <property type="match status" value="1"/>
</dbReference>
<comment type="caution">
    <text evidence="4">The sequence shown here is derived from an EMBL/GenBank/DDBJ whole genome shotgun (WGS) entry which is preliminary data.</text>
</comment>
<reference evidence="4 5" key="1">
    <citation type="journal article" date="2018" name="Nat. Genet.">
        <title>The Rosa genome provides new insights in the design of modern roses.</title>
        <authorList>
            <person name="Bendahmane M."/>
        </authorList>
    </citation>
    <scope>NUCLEOTIDE SEQUENCE [LARGE SCALE GENOMIC DNA]</scope>
    <source>
        <strain evidence="5">cv. Old Blush</strain>
    </source>
</reference>
<proteinExistence type="inferred from homology"/>
<dbReference type="EMBL" id="PDCK01000045">
    <property type="protein sequence ID" value="PRQ21137.1"/>
    <property type="molecule type" value="Genomic_DNA"/>
</dbReference>
<evidence type="ECO:0000256" key="2">
    <source>
        <dbReference type="ARBA" id="ARBA00022737"/>
    </source>
</evidence>
<sequence>MEVFEEATKDCEDEYLTRVFGTIADYNSLNDCVIKLFDAMGGIGISDKAKELSKSVSNLDILSPVAIFNMVIMIYSDARNAKGALKVYHHMIATGVTPVSFTYTILISTLAQDFSDVNFLGYAKKYFLEMLDKGMKPNPTPYINVMDAIAYRETEEKAKVFLEQIKAKGFILPHHTPPRTWFSIQRRPLHRSIPGTEDVC</sequence>
<organism evidence="4 5">
    <name type="scientific">Rosa chinensis</name>
    <name type="common">China rose</name>
    <dbReference type="NCBI Taxonomy" id="74649"/>
    <lineage>
        <taxon>Eukaryota</taxon>
        <taxon>Viridiplantae</taxon>
        <taxon>Streptophyta</taxon>
        <taxon>Embryophyta</taxon>
        <taxon>Tracheophyta</taxon>
        <taxon>Spermatophyta</taxon>
        <taxon>Magnoliopsida</taxon>
        <taxon>eudicotyledons</taxon>
        <taxon>Gunneridae</taxon>
        <taxon>Pentapetalae</taxon>
        <taxon>rosids</taxon>
        <taxon>fabids</taxon>
        <taxon>Rosales</taxon>
        <taxon>Rosaceae</taxon>
        <taxon>Rosoideae</taxon>
        <taxon>Rosoideae incertae sedis</taxon>
        <taxon>Rosa</taxon>
    </lineage>
</organism>
<evidence type="ECO:0000313" key="4">
    <source>
        <dbReference type="EMBL" id="PRQ21137.1"/>
    </source>
</evidence>
<evidence type="ECO:0000256" key="1">
    <source>
        <dbReference type="ARBA" id="ARBA00007626"/>
    </source>
</evidence>
<dbReference type="InterPro" id="IPR011990">
    <property type="entry name" value="TPR-like_helical_dom_sf"/>
</dbReference>
<dbReference type="AlphaFoldDB" id="A0A2P6PGU8"/>
<keyword evidence="5" id="KW-1185">Reference proteome</keyword>
<dbReference type="Gene3D" id="1.25.40.10">
    <property type="entry name" value="Tetratricopeptide repeat domain"/>
    <property type="match status" value="1"/>
</dbReference>